<feature type="region of interest" description="Disordered" evidence="1">
    <location>
        <begin position="1"/>
        <end position="104"/>
    </location>
</feature>
<organism evidence="3 4">
    <name type="scientific">Zalerion maritima</name>
    <dbReference type="NCBI Taxonomy" id="339359"/>
    <lineage>
        <taxon>Eukaryota</taxon>
        <taxon>Fungi</taxon>
        <taxon>Dikarya</taxon>
        <taxon>Ascomycota</taxon>
        <taxon>Pezizomycotina</taxon>
        <taxon>Sordariomycetes</taxon>
        <taxon>Lulworthiomycetidae</taxon>
        <taxon>Lulworthiales</taxon>
        <taxon>Lulworthiaceae</taxon>
        <taxon>Zalerion</taxon>
    </lineage>
</organism>
<evidence type="ECO:0000313" key="3">
    <source>
        <dbReference type="EMBL" id="KAJ2900795.1"/>
    </source>
</evidence>
<comment type="caution">
    <text evidence="3">The sequence shown here is derived from an EMBL/GenBank/DDBJ whole genome shotgun (WGS) entry which is preliminary data.</text>
</comment>
<keyword evidence="2" id="KW-1133">Transmembrane helix</keyword>
<evidence type="ECO:0000256" key="1">
    <source>
        <dbReference type="SAM" id="MobiDB-lite"/>
    </source>
</evidence>
<keyword evidence="2" id="KW-0472">Membrane</keyword>
<feature type="compositionally biased region" description="Low complexity" evidence="1">
    <location>
        <begin position="43"/>
        <end position="69"/>
    </location>
</feature>
<dbReference type="EMBL" id="JAKWBI020000165">
    <property type="protein sequence ID" value="KAJ2900795.1"/>
    <property type="molecule type" value="Genomic_DNA"/>
</dbReference>
<dbReference type="Proteomes" id="UP001201980">
    <property type="component" value="Unassembled WGS sequence"/>
</dbReference>
<sequence>MDEARNGKLADGPESPKSQTAKASSPSRARHQVTRYERPSQLKSTKPKPTSATSAAAVAPPGAAPRPSSDVSAPIAGGAQAPTGAISPTRPSPNPSLRTSSGAVQPATLEEATLIPSNSNNIASLASMPVPPPSLATASRGADGDGSTASGAGIGLGSEKMDGLKKSISELGVFSTTATKRLDDTYYSVLERLSMLHSTIIAIKDLAGLLKQMDDSFRARSSEVVADTNSRLEALGAFEMQQNKIEALQKRIIRGRNTINALSRRVDVVGDRIDGWEKADTEWQERTRKRLKIIWFLIIVVVAAFCLLLVFTPILRGSDEGTGSNFDRFSFLDSGEDRPSNRTGVNFKLSCTGTDETLRIFDEL</sequence>
<feature type="compositionally biased region" description="Low complexity" evidence="1">
    <location>
        <begin position="138"/>
        <end position="151"/>
    </location>
</feature>
<name>A0AAD5RQI3_9PEZI</name>
<evidence type="ECO:0000313" key="4">
    <source>
        <dbReference type="Proteomes" id="UP001201980"/>
    </source>
</evidence>
<feature type="region of interest" description="Disordered" evidence="1">
    <location>
        <begin position="123"/>
        <end position="156"/>
    </location>
</feature>
<gene>
    <name evidence="3" type="ORF">MKZ38_002233</name>
</gene>
<evidence type="ECO:0000256" key="2">
    <source>
        <dbReference type="SAM" id="Phobius"/>
    </source>
</evidence>
<protein>
    <submittedName>
        <fullName evidence="3">Uncharacterized protein</fullName>
    </submittedName>
</protein>
<accession>A0AAD5RQI3</accession>
<reference evidence="3" key="1">
    <citation type="submission" date="2022-07" db="EMBL/GenBank/DDBJ databases">
        <title>Draft genome sequence of Zalerion maritima ATCC 34329, a (micro)plastics degrading marine fungus.</title>
        <authorList>
            <person name="Paco A."/>
            <person name="Goncalves M.F.M."/>
            <person name="Rocha-Santos T.A.P."/>
            <person name="Alves A."/>
        </authorList>
    </citation>
    <scope>NUCLEOTIDE SEQUENCE</scope>
    <source>
        <strain evidence="3">ATCC 34329</strain>
    </source>
</reference>
<dbReference type="AlphaFoldDB" id="A0AAD5RQI3"/>
<keyword evidence="4" id="KW-1185">Reference proteome</keyword>
<feature type="transmembrane region" description="Helical" evidence="2">
    <location>
        <begin position="293"/>
        <end position="315"/>
    </location>
</feature>
<feature type="compositionally biased region" description="Polar residues" evidence="1">
    <location>
        <begin position="16"/>
        <end position="27"/>
    </location>
</feature>
<keyword evidence="2" id="KW-0812">Transmembrane</keyword>
<proteinExistence type="predicted"/>